<dbReference type="Gramene" id="OPUNC09G01510.1">
    <property type="protein sequence ID" value="OPUNC09G01510.1"/>
    <property type="gene ID" value="OPUNC09G01510"/>
</dbReference>
<reference evidence="1" key="2">
    <citation type="submission" date="2018-05" db="EMBL/GenBank/DDBJ databases">
        <title>OpunRS2 (Oryza punctata Reference Sequence Version 2).</title>
        <authorList>
            <person name="Zhang J."/>
            <person name="Kudrna D."/>
            <person name="Lee S."/>
            <person name="Talag J."/>
            <person name="Welchert J."/>
            <person name="Wing R.A."/>
        </authorList>
    </citation>
    <scope>NUCLEOTIDE SEQUENCE [LARGE SCALE GENOMIC DNA]</scope>
</reference>
<sequence length="89" mass="10093">MEDGRSMTITSTEFTPEDVARIPKRLRGIPFVLHDGLETLSTDEEGDDDETLEGFGEKEREFQACNNEKLDRLLVYNLTSTSVVKTPTR</sequence>
<dbReference type="EnsemblPlants" id="OPUNC09G01510.1">
    <property type="protein sequence ID" value="OPUNC09G01510.1"/>
    <property type="gene ID" value="OPUNC09G01510"/>
</dbReference>
<dbReference type="HOGENOM" id="CLU_2458669_0_0_1"/>
<proteinExistence type="predicted"/>
<evidence type="ECO:0000313" key="2">
    <source>
        <dbReference type="Proteomes" id="UP000026962"/>
    </source>
</evidence>
<accession>A0A0E0LYN6</accession>
<dbReference type="Proteomes" id="UP000026962">
    <property type="component" value="Chromosome 9"/>
</dbReference>
<organism evidence="1">
    <name type="scientific">Oryza punctata</name>
    <name type="common">Red rice</name>
    <dbReference type="NCBI Taxonomy" id="4537"/>
    <lineage>
        <taxon>Eukaryota</taxon>
        <taxon>Viridiplantae</taxon>
        <taxon>Streptophyta</taxon>
        <taxon>Embryophyta</taxon>
        <taxon>Tracheophyta</taxon>
        <taxon>Spermatophyta</taxon>
        <taxon>Magnoliopsida</taxon>
        <taxon>Liliopsida</taxon>
        <taxon>Poales</taxon>
        <taxon>Poaceae</taxon>
        <taxon>BOP clade</taxon>
        <taxon>Oryzoideae</taxon>
        <taxon>Oryzeae</taxon>
        <taxon>Oryzinae</taxon>
        <taxon>Oryza</taxon>
    </lineage>
</organism>
<keyword evidence="2" id="KW-1185">Reference proteome</keyword>
<dbReference type="AlphaFoldDB" id="A0A0E0LYN6"/>
<evidence type="ECO:0000313" key="1">
    <source>
        <dbReference type="EnsemblPlants" id="OPUNC09G01510.1"/>
    </source>
</evidence>
<reference evidence="1" key="1">
    <citation type="submission" date="2015-04" db="UniProtKB">
        <authorList>
            <consortium name="EnsemblPlants"/>
        </authorList>
    </citation>
    <scope>IDENTIFICATION</scope>
</reference>
<name>A0A0E0LYN6_ORYPU</name>
<protein>
    <submittedName>
        <fullName evidence="1">Uncharacterized protein</fullName>
    </submittedName>
</protein>